<reference evidence="2 3" key="1">
    <citation type="journal article" date="2016" name="Genome Announc.">
        <title>Paenibacillus larvae Phage Tripp Genome Has 378-Base-Pair Terminal Repeats.</title>
        <authorList>
            <person name="Abraham J."/>
            <person name="Bousquet A.C."/>
            <person name="Bruff E."/>
            <person name="Carson N."/>
            <person name="Clark A."/>
            <person name="Connell A."/>
            <person name="Davis Z."/>
            <person name="Dums J."/>
            <person name="Everington C."/>
            <person name="Groth A."/>
            <person name="Hawes N."/>
            <person name="McArthur N."/>
            <person name="McKenney C."/>
            <person name="Oufkir A."/>
            <person name="Pearce B."/>
            <person name="Rampal S."/>
            <person name="Rozier H."/>
            <person name="Schaff J."/>
            <person name="Slehria T."/>
            <person name="Carson S."/>
            <person name="Miller E.S."/>
        </authorList>
    </citation>
    <scope>NUCLEOTIDE SEQUENCE [LARGE SCALE GENOMIC DNA]</scope>
</reference>
<accession>A0A0N7GFF1</accession>
<keyword evidence="1" id="KW-1133">Transmembrane helix</keyword>
<keyword evidence="1" id="KW-0812">Transmembrane</keyword>
<evidence type="ECO:0000313" key="3">
    <source>
        <dbReference type="Proteomes" id="UP000204254"/>
    </source>
</evidence>
<evidence type="ECO:0000313" key="2">
    <source>
        <dbReference type="EMBL" id="ALH46433.1"/>
    </source>
</evidence>
<dbReference type="KEGG" id="vg:26637018"/>
<evidence type="ECO:0000256" key="1">
    <source>
        <dbReference type="SAM" id="Phobius"/>
    </source>
</evidence>
<keyword evidence="3" id="KW-1185">Reference proteome</keyword>
<dbReference type="Proteomes" id="UP000204254">
    <property type="component" value="Segment"/>
</dbReference>
<dbReference type="EMBL" id="KT755656">
    <property type="protein sequence ID" value="ALH46433.1"/>
    <property type="molecule type" value="Genomic_DNA"/>
</dbReference>
<proteinExistence type="predicted"/>
<keyword evidence="1" id="KW-0472">Membrane</keyword>
<gene>
    <name evidence="2" type="ORF">TRIPP_60</name>
</gene>
<sequence length="39" mass="4337">MNFREMLEDALFVVVIGGTAMVVATAWILLLSWLKVVIS</sequence>
<dbReference type="GeneID" id="26637018"/>
<protein>
    <submittedName>
        <fullName evidence="2">Uncharacterized protein</fullName>
    </submittedName>
</protein>
<organism evidence="2 3">
    <name type="scientific">Paenibacillus phage Tripp</name>
    <dbReference type="NCBI Taxonomy" id="1718161"/>
    <lineage>
        <taxon>Viruses</taxon>
        <taxon>Duplodnaviria</taxon>
        <taxon>Heunggongvirae</taxon>
        <taxon>Uroviricota</taxon>
        <taxon>Caudoviricetes</taxon>
        <taxon>Halcyonevirus</taxon>
        <taxon>Halcyonevirus tripp</taxon>
    </lineage>
</organism>
<name>A0A0N7GFF1_9CAUD</name>
<dbReference type="RefSeq" id="YP_009210580.1">
    <property type="nucleotide sequence ID" value="NC_028930.1"/>
</dbReference>
<feature type="transmembrane region" description="Helical" evidence="1">
    <location>
        <begin position="12"/>
        <end position="34"/>
    </location>
</feature>